<dbReference type="PROSITE" id="PS50977">
    <property type="entry name" value="HTH_TETR_2"/>
    <property type="match status" value="2"/>
</dbReference>
<dbReference type="SUPFAM" id="SSF46689">
    <property type="entry name" value="Homeodomain-like"/>
    <property type="match status" value="2"/>
</dbReference>
<dbReference type="InterPro" id="IPR050109">
    <property type="entry name" value="HTH-type_TetR-like_transc_reg"/>
</dbReference>
<feature type="region of interest" description="Disordered" evidence="3">
    <location>
        <begin position="1"/>
        <end position="42"/>
    </location>
</feature>
<evidence type="ECO:0000313" key="6">
    <source>
        <dbReference type="Proteomes" id="UP001551695"/>
    </source>
</evidence>
<evidence type="ECO:0000313" key="5">
    <source>
        <dbReference type="EMBL" id="MEV0707410.1"/>
    </source>
</evidence>
<dbReference type="PANTHER" id="PTHR30055:SF237">
    <property type="entry name" value="TRANSCRIPTIONAL REPRESSOR MCE3R"/>
    <property type="match status" value="1"/>
</dbReference>
<feature type="compositionally biased region" description="Low complexity" evidence="3">
    <location>
        <begin position="19"/>
        <end position="30"/>
    </location>
</feature>
<dbReference type="PANTHER" id="PTHR30055">
    <property type="entry name" value="HTH-TYPE TRANSCRIPTIONAL REGULATOR RUTR"/>
    <property type="match status" value="1"/>
</dbReference>
<dbReference type="Gene3D" id="1.10.357.10">
    <property type="entry name" value="Tetracycline Repressor, domain 2"/>
    <property type="match status" value="2"/>
</dbReference>
<dbReference type="Pfam" id="PF00440">
    <property type="entry name" value="TetR_N"/>
    <property type="match status" value="2"/>
</dbReference>
<feature type="domain" description="HTH tetR-type" evidence="4">
    <location>
        <begin position="244"/>
        <end position="304"/>
    </location>
</feature>
<protein>
    <submittedName>
        <fullName evidence="5">TetR family transcriptional regulator</fullName>
    </submittedName>
</protein>
<accession>A0ABV3FPV2</accession>
<comment type="caution">
    <text evidence="5">The sequence shown here is derived from an EMBL/GenBank/DDBJ whole genome shotgun (WGS) entry which is preliminary data.</text>
</comment>
<name>A0ABV3FPV2_9NOCA</name>
<proteinExistence type="predicted"/>
<dbReference type="Proteomes" id="UP001551695">
    <property type="component" value="Unassembled WGS sequence"/>
</dbReference>
<dbReference type="Gene3D" id="1.10.10.60">
    <property type="entry name" value="Homeodomain-like"/>
    <property type="match status" value="2"/>
</dbReference>
<dbReference type="PRINTS" id="PR00455">
    <property type="entry name" value="HTHTETR"/>
</dbReference>
<evidence type="ECO:0000256" key="2">
    <source>
        <dbReference type="PROSITE-ProRule" id="PRU00335"/>
    </source>
</evidence>
<gene>
    <name evidence="5" type="ORF">AB0I48_07610</name>
</gene>
<feature type="domain" description="HTH tetR-type" evidence="4">
    <location>
        <begin position="42"/>
        <end position="102"/>
    </location>
</feature>
<reference evidence="5 6" key="1">
    <citation type="submission" date="2024-06" db="EMBL/GenBank/DDBJ databases">
        <title>The Natural Products Discovery Center: Release of the First 8490 Sequenced Strains for Exploring Actinobacteria Biosynthetic Diversity.</title>
        <authorList>
            <person name="Kalkreuter E."/>
            <person name="Kautsar S.A."/>
            <person name="Yang D."/>
            <person name="Bader C.D."/>
            <person name="Teijaro C.N."/>
            <person name="Fluegel L."/>
            <person name="Davis C.M."/>
            <person name="Simpson J.R."/>
            <person name="Lauterbach L."/>
            <person name="Steele A.D."/>
            <person name="Gui C."/>
            <person name="Meng S."/>
            <person name="Li G."/>
            <person name="Viehrig K."/>
            <person name="Ye F."/>
            <person name="Su P."/>
            <person name="Kiefer A.F."/>
            <person name="Nichols A."/>
            <person name="Cepeda A.J."/>
            <person name="Yan W."/>
            <person name="Fan B."/>
            <person name="Jiang Y."/>
            <person name="Adhikari A."/>
            <person name="Zheng C.-J."/>
            <person name="Schuster L."/>
            <person name="Cowan T.M."/>
            <person name="Smanski M.J."/>
            <person name="Chevrette M.G."/>
            <person name="De Carvalho L.P.S."/>
            <person name="Shen B."/>
        </authorList>
    </citation>
    <scope>NUCLEOTIDE SEQUENCE [LARGE SCALE GENOMIC DNA]</scope>
    <source>
        <strain evidence="5 6">NPDC050403</strain>
    </source>
</reference>
<keyword evidence="6" id="KW-1185">Reference proteome</keyword>
<keyword evidence="1 2" id="KW-0238">DNA-binding</keyword>
<dbReference type="RefSeq" id="WP_357781206.1">
    <property type="nucleotide sequence ID" value="NZ_JBFAKC010000003.1"/>
</dbReference>
<feature type="DNA-binding region" description="H-T-H motif" evidence="2">
    <location>
        <begin position="65"/>
        <end position="84"/>
    </location>
</feature>
<dbReference type="EMBL" id="JBFAKC010000003">
    <property type="protein sequence ID" value="MEV0707410.1"/>
    <property type="molecule type" value="Genomic_DNA"/>
</dbReference>
<feature type="DNA-binding region" description="H-T-H motif" evidence="2">
    <location>
        <begin position="267"/>
        <end position="286"/>
    </location>
</feature>
<evidence type="ECO:0000256" key="3">
    <source>
        <dbReference type="SAM" id="MobiDB-lite"/>
    </source>
</evidence>
<evidence type="ECO:0000256" key="1">
    <source>
        <dbReference type="ARBA" id="ARBA00023125"/>
    </source>
</evidence>
<organism evidence="5 6">
    <name type="scientific">Nocardia aurea</name>
    <dbReference type="NCBI Taxonomy" id="2144174"/>
    <lineage>
        <taxon>Bacteria</taxon>
        <taxon>Bacillati</taxon>
        <taxon>Actinomycetota</taxon>
        <taxon>Actinomycetes</taxon>
        <taxon>Mycobacteriales</taxon>
        <taxon>Nocardiaceae</taxon>
        <taxon>Nocardia</taxon>
    </lineage>
</organism>
<evidence type="ECO:0000259" key="4">
    <source>
        <dbReference type="PROSITE" id="PS50977"/>
    </source>
</evidence>
<dbReference type="InterPro" id="IPR009057">
    <property type="entry name" value="Homeodomain-like_sf"/>
</dbReference>
<dbReference type="InterPro" id="IPR001647">
    <property type="entry name" value="HTH_TetR"/>
</dbReference>
<feature type="compositionally biased region" description="Basic and acidic residues" evidence="3">
    <location>
        <begin position="1"/>
        <end position="18"/>
    </location>
</feature>
<sequence length="427" mass="46138">MVADRSEVGLASARRDTGGKSTDSGTGAAAVDAPKSVRRRPKDRKVQIIRAAARAFSERGYYPVGVDEIAAEVGISGPALYRHFANKYALLVAAAEEGARHLLEVAQAADDPRLAPAARLDAVLEAISEHTIDIRREAGLYRWERRYLERDDRIRIRKIYDDLNATVAAPIAQLRPGAPQEDIALLAAAVLSAVASIAAHRTALSGARLLPLLHDMCWALVRADLPPAPPSPTPGPATKGLPVTSKREQLLTEAIRIFGRQGYHEASIEEIGAAVGINASSVYRYFTSKSDLLAAAFYRTGDRVAMAITEALAEATSRPGAACGIAERYAKLTFATPEIMPVYYAEFSNLPQAEQHKLRAIQRQNVLEWANLLDGDPIEARFRVHAAIGQVIDVGRAVRFDSRPEQLARVITLMGAVLLGGESGRGD</sequence>